<dbReference type="InterPro" id="IPR042522">
    <property type="entry name" value="Atg7_N_1"/>
</dbReference>
<dbReference type="InterPro" id="IPR042523">
    <property type="entry name" value="Atg7_N_2"/>
</dbReference>
<dbReference type="Gene3D" id="3.40.140.70">
    <property type="entry name" value="Ubiquitin-like modifier-activating enzyme ATG7 N-terminal domain"/>
    <property type="match status" value="1"/>
</dbReference>
<dbReference type="Pfam" id="PF00899">
    <property type="entry name" value="ThiF"/>
    <property type="match status" value="1"/>
</dbReference>
<evidence type="ECO:0000313" key="4">
    <source>
        <dbReference type="EMBL" id="CEM06561.1"/>
    </source>
</evidence>
<dbReference type="Gene3D" id="3.40.140.100">
    <property type="entry name" value="Ubiquitin-like modifier-activating enzyme ATG7 C-terminal domain"/>
    <property type="match status" value="1"/>
</dbReference>
<evidence type="ECO:0008006" key="5">
    <source>
        <dbReference type="Google" id="ProtNLM"/>
    </source>
</evidence>
<dbReference type="GO" id="GO:0006995">
    <property type="term" value="P:cellular response to nitrogen starvation"/>
    <property type="evidence" value="ECO:0007669"/>
    <property type="project" value="TreeGrafter"/>
</dbReference>
<feature type="compositionally biased region" description="Acidic residues" evidence="1">
    <location>
        <begin position="740"/>
        <end position="750"/>
    </location>
</feature>
<evidence type="ECO:0000259" key="2">
    <source>
        <dbReference type="Pfam" id="PF00899"/>
    </source>
</evidence>
<dbReference type="InterPro" id="IPR032197">
    <property type="entry name" value="Atg7_N"/>
</dbReference>
<accession>A0A0G4F3B7</accession>
<protein>
    <recommendedName>
        <fullName evidence="5">Autophagy-related protein 7</fullName>
    </recommendedName>
</protein>
<feature type="compositionally biased region" description="Gly residues" evidence="1">
    <location>
        <begin position="721"/>
        <end position="736"/>
    </location>
</feature>
<dbReference type="SUPFAM" id="SSF69572">
    <property type="entry name" value="Activating enzymes of the ubiquitin-like proteins"/>
    <property type="match status" value="1"/>
</dbReference>
<feature type="domain" description="THIF-type NAD/FAD binding fold" evidence="2">
    <location>
        <begin position="351"/>
        <end position="620"/>
    </location>
</feature>
<dbReference type="InterPro" id="IPR000594">
    <property type="entry name" value="ThiF_NAD_FAD-bd"/>
</dbReference>
<dbReference type="GO" id="GO:0000407">
    <property type="term" value="C:phagophore assembly site"/>
    <property type="evidence" value="ECO:0007669"/>
    <property type="project" value="TreeGrafter"/>
</dbReference>
<dbReference type="GO" id="GO:0000422">
    <property type="term" value="P:autophagy of mitochondrion"/>
    <property type="evidence" value="ECO:0007669"/>
    <property type="project" value="TreeGrafter"/>
</dbReference>
<dbReference type="EMBL" id="CDMZ01000097">
    <property type="protein sequence ID" value="CEM06561.1"/>
    <property type="molecule type" value="Genomic_DNA"/>
</dbReference>
<dbReference type="GO" id="GO:0019779">
    <property type="term" value="F:Atg8 activating enzyme activity"/>
    <property type="evidence" value="ECO:0007669"/>
    <property type="project" value="TreeGrafter"/>
</dbReference>
<name>A0A0G4F3B7_9ALVE</name>
<proteinExistence type="predicted"/>
<dbReference type="PANTHER" id="PTHR10953:SF3">
    <property type="entry name" value="UBIQUITIN-LIKE MODIFIER-ACTIVATING ENZYME ATG7"/>
    <property type="match status" value="1"/>
</dbReference>
<dbReference type="GO" id="GO:0034727">
    <property type="term" value="P:piecemeal microautophagy of the nucleus"/>
    <property type="evidence" value="ECO:0007669"/>
    <property type="project" value="TreeGrafter"/>
</dbReference>
<feature type="region of interest" description="Disordered" evidence="1">
    <location>
        <begin position="453"/>
        <end position="474"/>
    </location>
</feature>
<reference evidence="4" key="1">
    <citation type="submission" date="2014-11" db="EMBL/GenBank/DDBJ databases">
        <authorList>
            <person name="Otto D Thomas"/>
            <person name="Naeem Raeece"/>
        </authorList>
    </citation>
    <scope>NUCLEOTIDE SEQUENCE</scope>
</reference>
<dbReference type="InterPro" id="IPR045886">
    <property type="entry name" value="ThiF/MoeB/HesA"/>
</dbReference>
<dbReference type="GO" id="GO:0032446">
    <property type="term" value="P:protein modification by small protein conjugation"/>
    <property type="evidence" value="ECO:0007669"/>
    <property type="project" value="TreeGrafter"/>
</dbReference>
<dbReference type="Pfam" id="PF16420">
    <property type="entry name" value="ATG7_N"/>
    <property type="match status" value="1"/>
</dbReference>
<organism evidence="4">
    <name type="scientific">Chromera velia CCMP2878</name>
    <dbReference type="NCBI Taxonomy" id="1169474"/>
    <lineage>
        <taxon>Eukaryota</taxon>
        <taxon>Sar</taxon>
        <taxon>Alveolata</taxon>
        <taxon>Colpodellida</taxon>
        <taxon>Chromeraceae</taxon>
        <taxon>Chromera</taxon>
    </lineage>
</organism>
<sequence>MSQQAVHFAPFNVSVDISFWQELGSRKLDVLKLSTPEIPVTGVFIAGADGKTPGEVRLDRLSLEGHLEGKDSKEVLVYGRVLNFNTLEDFKKFDRIGAAQKVAAEVEEAAASFSTVSGRFPLTALTRFLVLSFMDLKKYKVHYSVTVPAVHHEDPNCAVSLERLPEAVSEALTSTQRDRLLQFTETDQHSLTSPQVYAIDLSSPSDVPPVALRDGPDMAAACSQQQEEVGGKSVFLVLVDPCGADGVLSWVWRNFFLWFSKTLSAGGKGGNWYCRVLVKKCKGFTEENFKLWTIRIPEYPQPGKSVPAAGWLFFLSGPGKKSSTVSSLDLAHFLDATALQANAVELNVKLIKWRMVPELEPERISQLQFLLIGAGTLGCAVARGLLGWGVRHFTFVDSGRVAMSNPVRQSLFTHKDAAAEGCSGLPKAVAAAERLREVRPDIHAEGVKLEIPLPGHTATAAPHPPPGGQEGSAGLLGSVQKVRSLLESHDVVMLLTDSRESRWLPQVLLAAASSSSSSSQADSSSPHQNGVEGKAGARAPLGVTVALGFDSFLVLRHAWGDPEGPTGRKKMGCYFCNDYAAPADAQANRTLDQQCTVTRPGVSSMAASLACELLASAVQHSGGFGAPPTTEDRGDVGCLGAAPQAIRGFLNDFRLSPQQTDPFEHCIGCSDGVVKAVQEEGDEFLLRVLRDPVELERVSGLSEFKEREARRAEAMATQMGKEGGVGGVEGGVGDGGLLSLEEDDEEDAFF</sequence>
<dbReference type="InterPro" id="IPR035985">
    <property type="entry name" value="Ubiquitin-activating_enz"/>
</dbReference>
<feature type="region of interest" description="Disordered" evidence="1">
    <location>
        <begin position="717"/>
        <end position="750"/>
    </location>
</feature>
<evidence type="ECO:0000259" key="3">
    <source>
        <dbReference type="Pfam" id="PF16420"/>
    </source>
</evidence>
<dbReference type="GO" id="GO:0000045">
    <property type="term" value="P:autophagosome assembly"/>
    <property type="evidence" value="ECO:0007669"/>
    <property type="project" value="TreeGrafter"/>
</dbReference>
<feature type="domain" description="Ubiquitin-like modifier-activating enzyme Atg7 N-terminal" evidence="3">
    <location>
        <begin position="7"/>
        <end position="263"/>
    </location>
</feature>
<dbReference type="AlphaFoldDB" id="A0A0G4F3B7"/>
<dbReference type="PANTHER" id="PTHR10953">
    <property type="entry name" value="UBIQUITIN-ACTIVATING ENZYME E1"/>
    <property type="match status" value="1"/>
</dbReference>
<dbReference type="VEuPathDB" id="CryptoDB:Cvel_14972"/>
<dbReference type="PhylomeDB" id="A0A0G4F3B7"/>
<feature type="region of interest" description="Disordered" evidence="1">
    <location>
        <begin position="515"/>
        <end position="536"/>
    </location>
</feature>
<evidence type="ECO:0000256" key="1">
    <source>
        <dbReference type="SAM" id="MobiDB-lite"/>
    </source>
</evidence>
<gene>
    <name evidence="4" type="ORF">Cvel_14972</name>
</gene>
<dbReference type="Gene3D" id="3.40.50.720">
    <property type="entry name" value="NAD(P)-binding Rossmann-like Domain"/>
    <property type="match status" value="1"/>
</dbReference>
<feature type="compositionally biased region" description="Low complexity" evidence="1">
    <location>
        <begin position="515"/>
        <end position="525"/>
    </location>
</feature>
<dbReference type="GO" id="GO:0019778">
    <property type="term" value="F:Atg12 activating enzyme activity"/>
    <property type="evidence" value="ECO:0007669"/>
    <property type="project" value="TreeGrafter"/>
</dbReference>